<dbReference type="AlphaFoldDB" id="A0A6A0A3B9"/>
<gene>
    <name evidence="1" type="ORF">HaLaN_25182</name>
</gene>
<evidence type="ECO:0000313" key="2">
    <source>
        <dbReference type="Proteomes" id="UP000485058"/>
    </source>
</evidence>
<name>A0A6A0A3B9_HAELA</name>
<comment type="caution">
    <text evidence="1">The sequence shown here is derived from an EMBL/GenBank/DDBJ whole genome shotgun (WGS) entry which is preliminary data.</text>
</comment>
<organism evidence="1 2">
    <name type="scientific">Haematococcus lacustris</name>
    <name type="common">Green alga</name>
    <name type="synonym">Haematococcus pluvialis</name>
    <dbReference type="NCBI Taxonomy" id="44745"/>
    <lineage>
        <taxon>Eukaryota</taxon>
        <taxon>Viridiplantae</taxon>
        <taxon>Chlorophyta</taxon>
        <taxon>core chlorophytes</taxon>
        <taxon>Chlorophyceae</taxon>
        <taxon>CS clade</taxon>
        <taxon>Chlamydomonadales</taxon>
        <taxon>Haematococcaceae</taxon>
        <taxon>Haematococcus</taxon>
    </lineage>
</organism>
<evidence type="ECO:0000313" key="1">
    <source>
        <dbReference type="EMBL" id="GFH26946.1"/>
    </source>
</evidence>
<reference evidence="1 2" key="1">
    <citation type="submission" date="2020-02" db="EMBL/GenBank/DDBJ databases">
        <title>Draft genome sequence of Haematococcus lacustris strain NIES-144.</title>
        <authorList>
            <person name="Morimoto D."/>
            <person name="Nakagawa S."/>
            <person name="Yoshida T."/>
            <person name="Sawayama S."/>
        </authorList>
    </citation>
    <scope>NUCLEOTIDE SEQUENCE [LARGE SCALE GENOMIC DNA]</scope>
    <source>
        <strain evidence="1 2">NIES-144</strain>
    </source>
</reference>
<dbReference type="EMBL" id="BLLF01003297">
    <property type="protein sequence ID" value="GFH26946.1"/>
    <property type="molecule type" value="Genomic_DNA"/>
</dbReference>
<accession>A0A6A0A3B9</accession>
<keyword evidence="2" id="KW-1185">Reference proteome</keyword>
<proteinExistence type="predicted"/>
<sequence>VEVKKGLWRSHDQEVDVYAWAVCQALVVFTTSVNVTGIRVVVGLPVAAGGQTDERLPARMSCFACRTWAARSALRVGQASWAAGQAYIAMVA</sequence>
<dbReference type="Proteomes" id="UP000485058">
    <property type="component" value="Unassembled WGS sequence"/>
</dbReference>
<feature type="non-terminal residue" evidence="1">
    <location>
        <position position="1"/>
    </location>
</feature>
<protein>
    <submittedName>
        <fullName evidence="1">Uncharacterized protein</fullName>
    </submittedName>
</protein>